<dbReference type="AlphaFoldDB" id="A0A4R6TH43"/>
<sequence length="178" mass="19828">MFQDWVVKEFLSINKKLSQLSTDSKFIIELDEVNELSSGAFIVVFDTTQNKTVKYLLVNQDFSAYQNKNEKNEADGYVGLNSESFINPEYVKGLKPSQPIALTANQPHEYTLPQDADLYAIRISGASSVKIGTTSGSDDFGDITTSGAVTWQVGFLNETSLFIESDTDITITPMIFQW</sequence>
<evidence type="ECO:0000313" key="2">
    <source>
        <dbReference type="Proteomes" id="UP000295390"/>
    </source>
</evidence>
<organism evidence="1 2">
    <name type="scientific">Tenacibaculum caenipelagi</name>
    <dbReference type="NCBI Taxonomy" id="1325435"/>
    <lineage>
        <taxon>Bacteria</taxon>
        <taxon>Pseudomonadati</taxon>
        <taxon>Bacteroidota</taxon>
        <taxon>Flavobacteriia</taxon>
        <taxon>Flavobacteriales</taxon>
        <taxon>Flavobacteriaceae</taxon>
        <taxon>Tenacibaculum</taxon>
    </lineage>
</organism>
<name>A0A4R6TH43_9FLAO</name>
<accession>A0A4R6TH43</accession>
<gene>
    <name evidence="1" type="ORF">DFQ07_1473</name>
</gene>
<dbReference type="Proteomes" id="UP000295390">
    <property type="component" value="Unassembled WGS sequence"/>
</dbReference>
<protein>
    <submittedName>
        <fullName evidence="1">Uncharacterized protein</fullName>
    </submittedName>
</protein>
<comment type="caution">
    <text evidence="1">The sequence shown here is derived from an EMBL/GenBank/DDBJ whole genome shotgun (WGS) entry which is preliminary data.</text>
</comment>
<evidence type="ECO:0000313" key="1">
    <source>
        <dbReference type="EMBL" id="TDQ27622.1"/>
    </source>
</evidence>
<dbReference type="EMBL" id="SNYH01000003">
    <property type="protein sequence ID" value="TDQ27622.1"/>
    <property type="molecule type" value="Genomic_DNA"/>
</dbReference>
<keyword evidence="2" id="KW-1185">Reference proteome</keyword>
<reference evidence="1 2" key="1">
    <citation type="submission" date="2019-03" db="EMBL/GenBank/DDBJ databases">
        <title>Genomic Encyclopedia of Type Strains, Phase III (KMG-III): the genomes of soil and plant-associated and newly described type strains.</title>
        <authorList>
            <person name="Whitman W."/>
        </authorList>
    </citation>
    <scope>NUCLEOTIDE SEQUENCE [LARGE SCALE GENOMIC DNA]</scope>
    <source>
        <strain evidence="1 2">CECT 8283</strain>
    </source>
</reference>
<proteinExistence type="predicted"/>